<name>A0A559J2K1_9BACL</name>
<comment type="subcellular location">
    <subcellularLocation>
        <location evidence="1">Secreted</location>
    </subcellularLocation>
</comment>
<comment type="caution">
    <text evidence="6">The sequence shown here is derived from an EMBL/GenBank/DDBJ whole genome shotgun (WGS) entry which is preliminary data.</text>
</comment>
<evidence type="ECO:0000313" key="7">
    <source>
        <dbReference type="Proteomes" id="UP000318102"/>
    </source>
</evidence>
<gene>
    <name evidence="6" type="ORF">FPZ44_14125</name>
</gene>
<proteinExistence type="predicted"/>
<dbReference type="InterPro" id="IPR050708">
    <property type="entry name" value="T6SS_VgrG/RHS"/>
</dbReference>
<dbReference type="Pfam" id="PF14449">
    <property type="entry name" value="PT-TG"/>
    <property type="match status" value="1"/>
</dbReference>
<dbReference type="GO" id="GO:0016539">
    <property type="term" value="P:intein-mediated protein splicing"/>
    <property type="evidence" value="ECO:0007669"/>
    <property type="project" value="InterPro"/>
</dbReference>
<dbReference type="Pfam" id="PF05593">
    <property type="entry name" value="RHS_repeat"/>
    <property type="match status" value="3"/>
</dbReference>
<dbReference type="Gene3D" id="2.180.10.10">
    <property type="entry name" value="RHS repeat-associated core"/>
    <property type="match status" value="3"/>
</dbReference>
<keyword evidence="7" id="KW-1185">Reference proteome</keyword>
<feature type="domain" description="Hint" evidence="5">
    <location>
        <begin position="2521"/>
        <end position="2617"/>
    </location>
</feature>
<dbReference type="Gene3D" id="2.170.16.10">
    <property type="entry name" value="Hedgehog/Intein (Hint) domain"/>
    <property type="match status" value="1"/>
</dbReference>
<dbReference type="NCBIfam" id="TIGR01643">
    <property type="entry name" value="YD_repeat_2x"/>
    <property type="match status" value="16"/>
</dbReference>
<evidence type="ECO:0000259" key="5">
    <source>
        <dbReference type="SMART" id="SM00306"/>
    </source>
</evidence>
<dbReference type="InterPro" id="IPR003587">
    <property type="entry name" value="Hint_dom_N"/>
</dbReference>
<protein>
    <recommendedName>
        <fullName evidence="5">Hint domain-containing protein</fullName>
    </recommendedName>
</protein>
<evidence type="ECO:0000256" key="3">
    <source>
        <dbReference type="ARBA" id="ARBA00022737"/>
    </source>
</evidence>
<dbReference type="InterPro" id="IPR030934">
    <property type="entry name" value="Intein_C"/>
</dbReference>
<dbReference type="Gene3D" id="3.90.930.1">
    <property type="match status" value="2"/>
</dbReference>
<dbReference type="InterPro" id="IPR006141">
    <property type="entry name" value="Intein_N"/>
</dbReference>
<dbReference type="InterPro" id="IPR022385">
    <property type="entry name" value="Rhs_assc_core"/>
</dbReference>
<dbReference type="PANTHER" id="PTHR32305:SF15">
    <property type="entry name" value="PROTEIN RHSA-RELATED"/>
    <property type="match status" value="1"/>
</dbReference>
<sequence length="2765" mass="304308">MEASSMKTSLTRWLVLSVGMLLILLYGMPQAAYAADYTHNLSPGESAQVSSKDGKSITAKMKGPTYDYAETSETKGVIGYGRSKRSTSRMVTGDERLTITNTSSDTVTVTVDENKASINYSSTPALVTKWLQPGDSAEIKNVGITDEYFNVTGKNDHADYDVDQSLLSYDADHTGGQMINYRDRKIAITNRDKEAIEIYAPYASFKIETRQHPAVFHRYIATNQTLELNSSISNDSDFYIYLRVPKGTRQYDYVSYYKGEINGYGSSSNTNRRMGANEKFVITNKGSELLEVYGPYDGFYLYDRDDYAMESRILKKGESMQISNKSAESRTLTLRGTYDFAEYDILGKVVDFEKGAFSTSKSIGSNNKMVITNNSAADLEIIAPKQGFSYTSSPNPALMVKQIAPNQSIAGANGTTGKAAIKLNGLFDYATYDTLGMIQTYYQNRSIAQLPVDSMERFALTNVGSATAEMYTAYDAFVFTKRDKPVSFSKQLAVGETLKALNKATKSFTVTASNQHHYAIYSGQNSVEKFGRPLTGDTYSVAITEHIVLTNSGAANLIISGAEDAFILSEQTNPALYKGYLPVGSSSRITSTTPGNFNLDIEGTYDQASYKQDGALRSFDRLRSSKSLLLYGGERITITGAGTAMLQWFAPYEAVSAQTSETPALALRKLAADQSVEFTNQTTRSENINLTGNYDMMDYEVDGTPGTYARDRSISYRSVEAGQRIAVMSRHSEPIEVYGAYEVFTMKDRKHPVTFKHKLPAAASLDLTNTSKKAYSIYSEGSYNFALYDVKGHVSDVERGYKSKSKLVSSGNRLALTNSLATNTVIEGPYDVFQVKERALPAIFEHELKPGASMEATLTSTPSAEVKMTGIHDMAKYDSQGKLTYYQNNRSTITTEKLVHGEKAAVQNSDVQPIIVYGAYDPFRVQVRENPVTFKRHLQADDTIMLRNKMNKMMYVDFVGTYDFAQYNAEGEVSTYYSNQSGSTKSMYNLYKMVVSPTSGQSVTVSGAFDAFEIVNRKERAVTIKTMQPMDTISFYNISAGPFAPRADAQYEYQIYDAAGTLKSAGKAGGGTAKSFDSTERKAITNAQVIPITVELPTDAIRWAGDQNQFFLKLLSGDSIVATNATSAPQELTVRGKYDIAVYDEQGKAVHYSKDDLQESIKVLPGQRVVLTSTKVNGTVVTGNKNELKVVPTDKPALIHAQLGSGKVLEATNMSNVQSAITVVGDFKYRILQQPEQVGYSPMTIPAGQTVSIRSADTSSISAYAPYEWFQFAEKDAPPAPISGAAAADEIAKLEASDYDPQSFHADPIDTSTGAQIINRTLLTAHGAVPIPFQAQYHSLLKGDAALGKAWGHNYELRLEVSETGEAIKVYRNAFHSNSFKQQADGSYRSEDKAVKLDKVEKQADGGYVWSRNKGTNYHFDSVGRLTEMKDKTGQGLQFQYDANGLQAVIDPLTGAALTFSYNGNGDVSSVKDHANREVTFGYDAAGRLTKITDAMGRVTNYAYDAQDRIVSAESEGTKLFVNEYDSEGRVVKQQDALAGSKPTLFAYQEADGKLITTITDRNGDVIKRTHNRNYQLLAVEDALGRTTSYTYDEAGNRTSMTNALKQTALYSYDERGNVISAVDHMNQAMTMTYDQANNLLTATGPDKKTIVNTYDQQNRLITVTDPDQGKTTYAYDANGLLQSVTDAQGAQSLYKYTGNRVSTVQNGEGETLHLGYDEAGRLVSERDEAGNTTKVVYFADDQLSTETDALGNVVRYTYGNQGFLASTTDGRNNKTSFIYDGNGKLTQVTNAKNETSTFGYDGEGRLNRITNPLGNYTAYQHDAIGNVIAAANAEGETFKYEYDALNRLTAVEDAAGVKVYRVTYDAAGNMKSQSNALNETWTYMFDENNRLTQSIDPLQRQTAYTYDGMNRLNAVTDPLQGQTTQHFDALGRLQGLTDPNGNAAGYTYDRIGRLTGQSNASGGNEAYAYNRLGQLDTSTNARSQVTTYKYDPVGYLASFTDPAGEVAYTRDANGNVVEQKENGDVITRTFDELNRATQYVDQDGQRMQYVYDAAGRLTTLIYPDGKAVKYTYDRAGRMKTVTDWANRVTTYSYDANGRLVTTERPNATLEKREYNPAGRLIKLTDTRADGTLLHGYTYTYDAVGNVLTEQELAGTSVTANVYGTGATSAIGAGKSGQPVMDINGPGLSPITQTVPDAEMTYTTDNRMATFNGQAVSYDADGNLINGPIDGSMQPYTYDARNRLVEAGGVKYGYNSDNIRTSVTVNGVTTKYVVNPEAMLSQVLMETNEQDQAQVYYVYGLGLIGREDASGAYATYHYDRRGSTKALTNPVGEVTDTYTYGYYGEALGHEGVTEQPFRYNGRDGVMTDSNGLYQMRARYYHPDLKRFVNRDIVRGSIDQSQTLNRFAYVNGNPISYIDPFGLSRDGDSPWIQGGDFLVDTMPGIGTAKGFQQAFSGYNHITGEQLSTAERWAEGVGATASFIPIPGMKHAGKYVTEGVFWAGSKIKNFFGWGSKKVDDVACNCFTAGTKVQTDEGEKPIEDIQVGDMVLAKDQNDPNGELAYKEVTNLYRNQRDDIIKLHVGDQIIETTDNHPFWVEGKGWIFADELNVGDKLQKADGSNLTIDKVDFVKLNKPVTVYNFTVADYHTYYVTDLGIWVHNTNCKVNYNGSDVDVYRGGKSFKVKPNEIKIDPKTGMVKTTHGVSLDVKPDTVSKFGGAYRIDSLPDGLKIIQRGSRAEHFEIVPAYNMSIDEFQILLNQINVSLLK</sequence>
<dbReference type="PROSITE" id="PS50817">
    <property type="entry name" value="INTEIN_N_TER"/>
    <property type="match status" value="1"/>
</dbReference>
<dbReference type="NCBIfam" id="TIGR03696">
    <property type="entry name" value="Rhs_assc_core"/>
    <property type="match status" value="1"/>
</dbReference>
<dbReference type="PANTHER" id="PTHR32305">
    <property type="match status" value="1"/>
</dbReference>
<keyword evidence="3" id="KW-0677">Repeat</keyword>
<dbReference type="OrthoDB" id="41445at2"/>
<dbReference type="SUPFAM" id="SSF51294">
    <property type="entry name" value="Hedgehog/intein (Hint) domain"/>
    <property type="match status" value="1"/>
</dbReference>
<dbReference type="InterPro" id="IPR036844">
    <property type="entry name" value="Hint_dom_sf"/>
</dbReference>
<dbReference type="InterPro" id="IPR031325">
    <property type="entry name" value="RHS_repeat"/>
</dbReference>
<dbReference type="InterPro" id="IPR045351">
    <property type="entry name" value="DUF6531"/>
</dbReference>
<dbReference type="SUPFAM" id="SSF101898">
    <property type="entry name" value="NHL repeat"/>
    <property type="match status" value="1"/>
</dbReference>
<dbReference type="GO" id="GO:0005576">
    <property type="term" value="C:extracellular region"/>
    <property type="evidence" value="ECO:0007669"/>
    <property type="project" value="UniProtKB-SubCell"/>
</dbReference>
<dbReference type="CDD" id="cd00081">
    <property type="entry name" value="Hint"/>
    <property type="match status" value="1"/>
</dbReference>
<dbReference type="InterPro" id="IPR027797">
    <property type="entry name" value="PT-TG_dom"/>
</dbReference>
<evidence type="ECO:0000256" key="4">
    <source>
        <dbReference type="SAM" id="SignalP"/>
    </source>
</evidence>
<feature type="chain" id="PRO_5022078130" description="Hint domain-containing protein" evidence="4">
    <location>
        <begin position="35"/>
        <end position="2765"/>
    </location>
</feature>
<accession>A0A559J2K1</accession>
<dbReference type="EMBL" id="VNJK01000001">
    <property type="protein sequence ID" value="TVX94091.1"/>
    <property type="molecule type" value="Genomic_DNA"/>
</dbReference>
<dbReference type="NCBIfam" id="TIGR01443">
    <property type="entry name" value="intein_Cterm"/>
    <property type="match status" value="1"/>
</dbReference>
<dbReference type="Pfam" id="PF25023">
    <property type="entry name" value="TEN_YD-shell"/>
    <property type="match status" value="2"/>
</dbReference>
<dbReference type="InterPro" id="IPR056823">
    <property type="entry name" value="TEN-like_YD-shell"/>
</dbReference>
<keyword evidence="2" id="KW-0964">Secreted</keyword>
<dbReference type="InterPro" id="IPR006530">
    <property type="entry name" value="YD"/>
</dbReference>
<dbReference type="Proteomes" id="UP000318102">
    <property type="component" value="Unassembled WGS sequence"/>
</dbReference>
<dbReference type="SMART" id="SM00306">
    <property type="entry name" value="HintN"/>
    <property type="match status" value="1"/>
</dbReference>
<evidence type="ECO:0000256" key="1">
    <source>
        <dbReference type="ARBA" id="ARBA00004613"/>
    </source>
</evidence>
<keyword evidence="4" id="KW-0732">Signal</keyword>
<dbReference type="Pfam" id="PF07591">
    <property type="entry name" value="PT-HINT"/>
    <property type="match status" value="1"/>
</dbReference>
<feature type="signal peptide" evidence="4">
    <location>
        <begin position="1"/>
        <end position="34"/>
    </location>
</feature>
<organism evidence="6 7">
    <name type="scientific">Paenibacillus agilis</name>
    <dbReference type="NCBI Taxonomy" id="3020863"/>
    <lineage>
        <taxon>Bacteria</taxon>
        <taxon>Bacillati</taxon>
        <taxon>Bacillota</taxon>
        <taxon>Bacilli</taxon>
        <taxon>Bacillales</taxon>
        <taxon>Paenibacillaceae</taxon>
        <taxon>Paenibacillus</taxon>
    </lineage>
</organism>
<reference evidence="6 7" key="1">
    <citation type="submission" date="2019-07" db="EMBL/GenBank/DDBJ databases">
        <authorList>
            <person name="Kim J."/>
        </authorList>
    </citation>
    <scope>NUCLEOTIDE SEQUENCE [LARGE SCALE GENOMIC DNA]</scope>
    <source>
        <strain evidence="6 7">N4</strain>
    </source>
</reference>
<evidence type="ECO:0000256" key="2">
    <source>
        <dbReference type="ARBA" id="ARBA00022525"/>
    </source>
</evidence>
<dbReference type="Pfam" id="PF20148">
    <property type="entry name" value="DUF6531"/>
    <property type="match status" value="1"/>
</dbReference>
<evidence type="ECO:0000313" key="6">
    <source>
        <dbReference type="EMBL" id="TVX94091.1"/>
    </source>
</evidence>